<accession>D3V6Z6</accession>
<dbReference type="KEGG" id="xbo:XBJ1_4322"/>
<dbReference type="STRING" id="406818.XBJ1_4322"/>
<dbReference type="RefSeq" id="WP_012990560.1">
    <property type="nucleotide sequence ID" value="NC_013892.1"/>
</dbReference>
<evidence type="ECO:0000313" key="2">
    <source>
        <dbReference type="EMBL" id="CBJ83425.1"/>
    </source>
</evidence>
<dbReference type="InterPro" id="IPR038740">
    <property type="entry name" value="BioF2-like_GNAT_dom"/>
</dbReference>
<dbReference type="InterPro" id="IPR016181">
    <property type="entry name" value="Acyl_CoA_acyltransferase"/>
</dbReference>
<dbReference type="PANTHER" id="PTHR36174:SF1">
    <property type="entry name" value="LIPID II:GLYCINE GLYCYLTRANSFERASE"/>
    <property type="match status" value="1"/>
</dbReference>
<feature type="domain" description="BioF2-like acetyltransferase" evidence="1">
    <location>
        <begin position="152"/>
        <end position="268"/>
    </location>
</feature>
<proteinExistence type="predicted"/>
<evidence type="ECO:0000259" key="1">
    <source>
        <dbReference type="Pfam" id="PF13480"/>
    </source>
</evidence>
<dbReference type="Pfam" id="PF13480">
    <property type="entry name" value="Acetyltransf_6"/>
    <property type="match status" value="1"/>
</dbReference>
<gene>
    <name evidence="2" type="ordered locus">XBJ1_4322</name>
</gene>
<dbReference type="Gene3D" id="3.40.630.30">
    <property type="match status" value="1"/>
</dbReference>
<dbReference type="eggNOG" id="COG2348">
    <property type="taxonomic scope" value="Bacteria"/>
</dbReference>
<dbReference type="Proteomes" id="UP000002045">
    <property type="component" value="Chromosome"/>
</dbReference>
<sequence>MKNNKELYKNLCETEKTIPIFSQAWWLDATAGIENWDVAIVQKENGEIIASLPYMIKKVQFLKKITQPKLTQFLGPWFKENNSNYTKSLGQQKDLMFSLIEQLPEFHSFSQNWNHSQQNWLPFYWKNFSQSTRYTYRITDISNEEKLWNGFQSNIRGYIRKAKERYELEIRTDLDIHEFLKLNNKVFERQNKTPPYEDNFVIDLDRVCSEKKSRKIFIAQDKLGRKHAGAYLIWDNNNAYYIMAGADPSLPNSGATSLCLWEAIKFASTVTKNFDFEGSMLEPVERFFRAFGAEQTPYFHISKTNSKILKTYYFLKNLK</sequence>
<protein>
    <recommendedName>
        <fullName evidence="1">BioF2-like acetyltransferase domain-containing protein</fullName>
    </recommendedName>
</protein>
<dbReference type="InterPro" id="IPR050644">
    <property type="entry name" value="PG_Glycine_Bridge_Synth"/>
</dbReference>
<reference evidence="2" key="1">
    <citation type="journal article" date="2011" name="PLoS ONE">
        <title>The entomopathogenic bacterial endosymbionts xenorhabdus and photorhabdus: convergent lifestyles from divergent genomes.</title>
        <authorList>
            <person name="Chaston J.M."/>
            <person name="Suen G."/>
            <person name="Tucker S.L."/>
            <person name="Andersen A.W."/>
            <person name="Bhasin A."/>
            <person name="Bode E."/>
            <person name="Bode H.B."/>
            <person name="Brachmann A.O."/>
            <person name="Cowles C.E."/>
            <person name="Cowles K.N."/>
            <person name="Darby C."/>
            <person name="de Leon L."/>
            <person name="Drace K."/>
            <person name="Du Z."/>
            <person name="Givaudan A."/>
            <person name="Herbert Tran E.E."/>
            <person name="Jewell K.A."/>
            <person name="Knack J.J."/>
            <person name="Krasomil-Osterfeld K.C."/>
            <person name="Kukor R."/>
            <person name="Lanois A."/>
            <person name="Latreille P."/>
            <person name="Leimgruber N.K."/>
            <person name="Lipke C.M."/>
            <person name="Liu R."/>
            <person name="Lu X."/>
            <person name="Martens E.C."/>
            <person name="Marri P.R."/>
            <person name="Medigue C."/>
            <person name="Menard M.L."/>
            <person name="Miller N.M."/>
            <person name="Morales-Soto N."/>
            <person name="Norton S."/>
            <person name="Ogier J.C."/>
            <person name="Orchard S.S."/>
            <person name="Park D."/>
            <person name="Park Y."/>
            <person name="Qurollo B.A."/>
            <person name="Sugar D.R."/>
            <person name="Richards G.R."/>
            <person name="Rouy Z."/>
            <person name="Slominski B."/>
            <person name="Slominski K."/>
            <person name="Snyder H."/>
            <person name="Tjaden B.C."/>
            <person name="van der Hoeven R."/>
            <person name="Welch R.D."/>
            <person name="Wheeler C."/>
            <person name="Xiang B."/>
            <person name="Barbazuk B."/>
            <person name="Gaudriault S."/>
            <person name="Goodner B."/>
            <person name="Slater S.C."/>
            <person name="Forst S."/>
            <person name="Goldman B.S."/>
            <person name="Goodrich-Blair H."/>
        </authorList>
    </citation>
    <scope>NUCLEOTIDE SEQUENCE [LARGE SCALE GENOMIC DNA]</scope>
    <source>
        <strain evidence="2">SS-2004</strain>
    </source>
</reference>
<dbReference type="AlphaFoldDB" id="D3V6Z6"/>
<name>D3V6Z6_XENBS</name>
<evidence type="ECO:0000313" key="3">
    <source>
        <dbReference type="Proteomes" id="UP000002045"/>
    </source>
</evidence>
<dbReference type="HOGENOM" id="CLU_062815_0_0_6"/>
<dbReference type="EMBL" id="FN667741">
    <property type="protein sequence ID" value="CBJ83425.1"/>
    <property type="molecule type" value="Genomic_DNA"/>
</dbReference>
<dbReference type="PATRIC" id="fig|406818.4.peg.3890"/>
<dbReference type="SUPFAM" id="SSF55729">
    <property type="entry name" value="Acyl-CoA N-acyltransferases (Nat)"/>
    <property type="match status" value="1"/>
</dbReference>
<dbReference type="PANTHER" id="PTHR36174">
    <property type="entry name" value="LIPID II:GLYCINE GLYCYLTRANSFERASE"/>
    <property type="match status" value="1"/>
</dbReference>
<organism evidence="2 3">
    <name type="scientific">Xenorhabdus bovienii (strain SS-2004)</name>
    <name type="common">Xenorhabdus nematophila subsp. bovienii</name>
    <dbReference type="NCBI Taxonomy" id="406818"/>
    <lineage>
        <taxon>Bacteria</taxon>
        <taxon>Pseudomonadati</taxon>
        <taxon>Pseudomonadota</taxon>
        <taxon>Gammaproteobacteria</taxon>
        <taxon>Enterobacterales</taxon>
        <taxon>Morganellaceae</taxon>
        <taxon>Xenorhabdus</taxon>
    </lineage>
</organism>